<dbReference type="GO" id="GO:0004519">
    <property type="term" value="F:endonuclease activity"/>
    <property type="evidence" value="ECO:0007669"/>
    <property type="project" value="UniProtKB-KW"/>
</dbReference>
<dbReference type="PANTHER" id="PTHR43581:SF4">
    <property type="entry name" value="ATP_GTP PHOSPHATASE"/>
    <property type="match status" value="1"/>
</dbReference>
<dbReference type="InterPro" id="IPR051396">
    <property type="entry name" value="Bact_Antivir_Def_Nuclease"/>
</dbReference>
<dbReference type="Pfam" id="PF13175">
    <property type="entry name" value="AAA_15"/>
    <property type="match status" value="1"/>
</dbReference>
<evidence type="ECO:0000259" key="1">
    <source>
        <dbReference type="Pfam" id="PF13175"/>
    </source>
</evidence>
<dbReference type="InterPro" id="IPR034139">
    <property type="entry name" value="TOPRIM_OLD"/>
</dbReference>
<dbReference type="SUPFAM" id="SSF52540">
    <property type="entry name" value="P-loop containing nucleoside triphosphate hydrolases"/>
    <property type="match status" value="1"/>
</dbReference>
<evidence type="ECO:0000313" key="4">
    <source>
        <dbReference type="Proteomes" id="UP000645257"/>
    </source>
</evidence>
<dbReference type="AlphaFoldDB" id="A0A918P3X2"/>
<dbReference type="EMBL" id="BMYX01000013">
    <property type="protein sequence ID" value="GGY19427.1"/>
    <property type="molecule type" value="Genomic_DNA"/>
</dbReference>
<reference evidence="3" key="2">
    <citation type="submission" date="2020-09" db="EMBL/GenBank/DDBJ databases">
        <authorList>
            <person name="Sun Q."/>
            <person name="Kim S."/>
        </authorList>
    </citation>
    <scope>NUCLEOTIDE SEQUENCE</scope>
    <source>
        <strain evidence="3">KCTC 32182</strain>
    </source>
</reference>
<sequence length="658" mass="73521">MYSNFNGIVIPSEIKHMRIKSLLIRNFRSISEATIDFDSFNCLVGPNGAGKSTILCALNLFFRETENASTDLLSLTAEDFHKRDTSQPIEVQVTFTELSAEAQDDLQEYVRHDQLVISAVATYDPQSERAQVKQYGQRLGMAAFKPFFKALGDDAKVTELKGIFATLREQFADLPAATTKDAMIGVLREYEAARPGECELIPSEDMFYGVSRGSNRLQKYIQWIYIPAVKDASQEQLEGKNTALGRLLARTVRTQVNFKESVDALLQDARDKYDEMLGQQQDALAALSTALTDRLSQWAHPDASIRLEWHLDPQRAVKIEEPFAHVIAGESGFEGELARFGHGFQRSYLLALLQELAGNDQGDAPTLLLGCEEPELYQHPPQARHLAAILYALGQGNAQVIVTTHSPYFVIGEQFHHVRMIRMDHEARYSTVKCASQALLAERFAEVTGDPFREISASVARVHQALQPSLGEMFFTQRLVLVEGLEDIAYVHAWLTLTDRMEEFRRKGIHLVATQSKSMMIRPLIIAQALEIPTYVIFDADGDRIDRPEHRVQHERDNRALLRLIGADDGNLFPEGILWGARHTVWPKNLGDCILGELKDSLGQDGYSAVINTAAREYGFDGGLKKHALMVGTRLALAFEAGARSASLDRLCEAIIAM</sequence>
<dbReference type="Proteomes" id="UP000645257">
    <property type="component" value="Unassembled WGS sequence"/>
</dbReference>
<dbReference type="InterPro" id="IPR027417">
    <property type="entry name" value="P-loop_NTPase"/>
</dbReference>
<comment type="caution">
    <text evidence="3">The sequence shown here is derived from an EMBL/GenBank/DDBJ whole genome shotgun (WGS) entry which is preliminary data.</text>
</comment>
<accession>A0A918P3X2</accession>
<feature type="domain" description="Endonuclease GajA/Old nuclease/RecF-like AAA" evidence="1">
    <location>
        <begin position="17"/>
        <end position="410"/>
    </location>
</feature>
<proteinExistence type="predicted"/>
<keyword evidence="3" id="KW-0540">Nuclease</keyword>
<keyword evidence="3" id="KW-0378">Hydrolase</keyword>
<dbReference type="Pfam" id="PF20469">
    <property type="entry name" value="OLD-like_TOPRIM"/>
    <property type="match status" value="1"/>
</dbReference>
<reference evidence="3" key="1">
    <citation type="journal article" date="2014" name="Int. J. Syst. Evol. Microbiol.">
        <title>Complete genome sequence of Corynebacterium casei LMG S-19264T (=DSM 44701T), isolated from a smear-ripened cheese.</title>
        <authorList>
            <consortium name="US DOE Joint Genome Institute (JGI-PGF)"/>
            <person name="Walter F."/>
            <person name="Albersmeier A."/>
            <person name="Kalinowski J."/>
            <person name="Ruckert C."/>
        </authorList>
    </citation>
    <scope>NUCLEOTIDE SEQUENCE</scope>
    <source>
        <strain evidence="3">KCTC 32182</strain>
    </source>
</reference>
<gene>
    <name evidence="3" type="ORF">GCM10011289_23730</name>
</gene>
<dbReference type="InterPro" id="IPR041685">
    <property type="entry name" value="AAA_GajA/Old/RecF-like"/>
</dbReference>
<evidence type="ECO:0000259" key="2">
    <source>
        <dbReference type="Pfam" id="PF20469"/>
    </source>
</evidence>
<protein>
    <submittedName>
        <fullName evidence="3">ATP-dependent endonuclease</fullName>
    </submittedName>
</protein>
<feature type="domain" description="OLD protein-like TOPRIM" evidence="2">
    <location>
        <begin position="474"/>
        <end position="541"/>
    </location>
</feature>
<evidence type="ECO:0000313" key="3">
    <source>
        <dbReference type="EMBL" id="GGY19427.1"/>
    </source>
</evidence>
<dbReference type="PANTHER" id="PTHR43581">
    <property type="entry name" value="ATP/GTP PHOSPHATASE"/>
    <property type="match status" value="1"/>
</dbReference>
<keyword evidence="3" id="KW-0255">Endonuclease</keyword>
<organism evidence="3 4">
    <name type="scientific">Paludibacterium paludis</name>
    <dbReference type="NCBI Taxonomy" id="1225769"/>
    <lineage>
        <taxon>Bacteria</taxon>
        <taxon>Pseudomonadati</taxon>
        <taxon>Pseudomonadota</taxon>
        <taxon>Betaproteobacteria</taxon>
        <taxon>Neisseriales</taxon>
        <taxon>Chromobacteriaceae</taxon>
        <taxon>Paludibacterium</taxon>
    </lineage>
</organism>
<dbReference type="Gene3D" id="3.40.50.300">
    <property type="entry name" value="P-loop containing nucleotide triphosphate hydrolases"/>
    <property type="match status" value="1"/>
</dbReference>
<keyword evidence="4" id="KW-1185">Reference proteome</keyword>
<name>A0A918P3X2_9NEIS</name>